<evidence type="ECO:0000256" key="1">
    <source>
        <dbReference type="SAM" id="MobiDB-lite"/>
    </source>
</evidence>
<accession>A0A6A1WD58</accession>
<protein>
    <recommendedName>
        <fullName evidence="2">DUF3741 domain-containing protein</fullName>
    </recommendedName>
</protein>
<feature type="region of interest" description="Disordered" evidence="1">
    <location>
        <begin position="233"/>
        <end position="253"/>
    </location>
</feature>
<evidence type="ECO:0000313" key="4">
    <source>
        <dbReference type="Proteomes" id="UP000516437"/>
    </source>
</evidence>
<feature type="compositionally biased region" description="Low complexity" evidence="1">
    <location>
        <begin position="62"/>
        <end position="75"/>
    </location>
</feature>
<dbReference type="AlphaFoldDB" id="A0A6A1WD58"/>
<evidence type="ECO:0000313" key="3">
    <source>
        <dbReference type="EMBL" id="KAB1223219.1"/>
    </source>
</evidence>
<feature type="domain" description="DUF3741" evidence="2">
    <location>
        <begin position="127"/>
        <end position="146"/>
    </location>
</feature>
<dbReference type="OrthoDB" id="780613at2759"/>
<evidence type="ECO:0000259" key="2">
    <source>
        <dbReference type="Pfam" id="PF14383"/>
    </source>
</evidence>
<organism evidence="3 4">
    <name type="scientific">Morella rubra</name>
    <name type="common">Chinese bayberry</name>
    <dbReference type="NCBI Taxonomy" id="262757"/>
    <lineage>
        <taxon>Eukaryota</taxon>
        <taxon>Viridiplantae</taxon>
        <taxon>Streptophyta</taxon>
        <taxon>Embryophyta</taxon>
        <taxon>Tracheophyta</taxon>
        <taxon>Spermatophyta</taxon>
        <taxon>Magnoliopsida</taxon>
        <taxon>eudicotyledons</taxon>
        <taxon>Gunneridae</taxon>
        <taxon>Pentapetalae</taxon>
        <taxon>rosids</taxon>
        <taxon>fabids</taxon>
        <taxon>Fagales</taxon>
        <taxon>Myricaceae</taxon>
        <taxon>Morella</taxon>
    </lineage>
</organism>
<dbReference type="PANTHER" id="PTHR37234">
    <property type="entry name" value="OS03G0319200 PROTEIN"/>
    <property type="match status" value="1"/>
</dbReference>
<sequence>MKKQNRPLASSSSYRENVAPAAATLHQKNIGCTSVLFQLVSKYQDSLREYLTSGKKQLKNAVSSPTKPKPSSVSTQQASPSVLHGHAKKERGSTAIDPRKLSRDMQRSPTLPAEMRRLHSSNSPQNSRTPPALVARLMGLEPMPESDAEKRRKLLGALEKCNEDLNALKKIIKSVQLSEQLKSAATGVEGEIKTVKTCSEFNGLHQQQPSPVSVLVEFSPSPTNVEQYYWSSRRHTDGRGGQQQQKQLRKKPGEEELSKYNLCFYERIATELVAAPRKLGENAGGSSSSPVWSSKAMKESLDQVCSDIASGERREIGRIGLALHDQICRDLIEEIVREIGFSGKYALPFKTCNRRLYFS</sequence>
<dbReference type="Proteomes" id="UP000516437">
    <property type="component" value="Chromosome 2"/>
</dbReference>
<dbReference type="InterPro" id="IPR032795">
    <property type="entry name" value="DUF3741-assoc"/>
</dbReference>
<gene>
    <name evidence="3" type="ORF">CJ030_MR2G003176</name>
</gene>
<dbReference type="Pfam" id="PF14383">
    <property type="entry name" value="VARLMGL"/>
    <property type="match status" value="1"/>
</dbReference>
<name>A0A6A1WD58_9ROSI</name>
<dbReference type="PANTHER" id="PTHR37234:SF1">
    <property type="entry name" value="OS03G0319200 PROTEIN"/>
    <property type="match status" value="1"/>
</dbReference>
<feature type="region of interest" description="Disordered" evidence="1">
    <location>
        <begin position="55"/>
        <end position="109"/>
    </location>
</feature>
<keyword evidence="4" id="KW-1185">Reference proteome</keyword>
<reference evidence="3 4" key="1">
    <citation type="journal article" date="2019" name="Plant Biotechnol. J.">
        <title>The red bayberry genome and genetic basis of sex determination.</title>
        <authorList>
            <person name="Jia H.M."/>
            <person name="Jia H.J."/>
            <person name="Cai Q.L."/>
            <person name="Wang Y."/>
            <person name="Zhao H.B."/>
            <person name="Yang W.F."/>
            <person name="Wang G.Y."/>
            <person name="Li Y.H."/>
            <person name="Zhan D.L."/>
            <person name="Shen Y.T."/>
            <person name="Niu Q.F."/>
            <person name="Chang L."/>
            <person name="Qiu J."/>
            <person name="Zhao L."/>
            <person name="Xie H.B."/>
            <person name="Fu W.Y."/>
            <person name="Jin J."/>
            <person name="Li X.W."/>
            <person name="Jiao Y."/>
            <person name="Zhou C.C."/>
            <person name="Tu T."/>
            <person name="Chai C.Y."/>
            <person name="Gao J.L."/>
            <person name="Fan L.J."/>
            <person name="van de Weg E."/>
            <person name="Wang J.Y."/>
            <person name="Gao Z.S."/>
        </authorList>
    </citation>
    <scope>NUCLEOTIDE SEQUENCE [LARGE SCALE GENOMIC DNA]</scope>
    <source>
        <tissue evidence="3">Leaves</tissue>
    </source>
</reference>
<proteinExistence type="predicted"/>
<comment type="caution">
    <text evidence="3">The sequence shown here is derived from an EMBL/GenBank/DDBJ whole genome shotgun (WGS) entry which is preliminary data.</text>
</comment>
<feature type="compositionally biased region" description="Basic and acidic residues" evidence="1">
    <location>
        <begin position="97"/>
        <end position="106"/>
    </location>
</feature>
<dbReference type="EMBL" id="RXIC02000020">
    <property type="protein sequence ID" value="KAB1223219.1"/>
    <property type="molecule type" value="Genomic_DNA"/>
</dbReference>